<dbReference type="HOGENOM" id="CLU_076469_0_0_1"/>
<evidence type="ECO:0000313" key="1">
    <source>
        <dbReference type="EMBL" id="EFJ04402.1"/>
    </source>
</evidence>
<dbReference type="InParanoid" id="D8TG12"/>
<dbReference type="Proteomes" id="UP000001514">
    <property type="component" value="Unassembled WGS sequence"/>
</dbReference>
<protein>
    <submittedName>
        <fullName evidence="1">Uncharacterized protein</fullName>
    </submittedName>
</protein>
<gene>
    <name evidence="1" type="ORF">SELMODRAFT_432446</name>
</gene>
<organism evidence="2">
    <name type="scientific">Selaginella moellendorffii</name>
    <name type="common">Spikemoss</name>
    <dbReference type="NCBI Taxonomy" id="88036"/>
    <lineage>
        <taxon>Eukaryota</taxon>
        <taxon>Viridiplantae</taxon>
        <taxon>Streptophyta</taxon>
        <taxon>Embryophyta</taxon>
        <taxon>Tracheophyta</taxon>
        <taxon>Lycopodiopsida</taxon>
        <taxon>Selaginellales</taxon>
        <taxon>Selaginellaceae</taxon>
        <taxon>Selaginella</taxon>
    </lineage>
</organism>
<name>D8TG12_SELML</name>
<reference evidence="1 2" key="1">
    <citation type="journal article" date="2011" name="Science">
        <title>The Selaginella genome identifies genetic changes associated with the evolution of vascular plants.</title>
        <authorList>
            <person name="Banks J.A."/>
            <person name="Nishiyama T."/>
            <person name="Hasebe M."/>
            <person name="Bowman J.L."/>
            <person name="Gribskov M."/>
            <person name="dePamphilis C."/>
            <person name="Albert V.A."/>
            <person name="Aono N."/>
            <person name="Aoyama T."/>
            <person name="Ambrose B.A."/>
            <person name="Ashton N.W."/>
            <person name="Axtell M.J."/>
            <person name="Barker E."/>
            <person name="Barker M.S."/>
            <person name="Bennetzen J.L."/>
            <person name="Bonawitz N.D."/>
            <person name="Chapple C."/>
            <person name="Cheng C."/>
            <person name="Correa L.G."/>
            <person name="Dacre M."/>
            <person name="DeBarry J."/>
            <person name="Dreyer I."/>
            <person name="Elias M."/>
            <person name="Engstrom E.M."/>
            <person name="Estelle M."/>
            <person name="Feng L."/>
            <person name="Finet C."/>
            <person name="Floyd S.K."/>
            <person name="Frommer W.B."/>
            <person name="Fujita T."/>
            <person name="Gramzow L."/>
            <person name="Gutensohn M."/>
            <person name="Harholt J."/>
            <person name="Hattori M."/>
            <person name="Heyl A."/>
            <person name="Hirai T."/>
            <person name="Hiwatashi Y."/>
            <person name="Ishikawa M."/>
            <person name="Iwata M."/>
            <person name="Karol K.G."/>
            <person name="Koehler B."/>
            <person name="Kolukisaoglu U."/>
            <person name="Kubo M."/>
            <person name="Kurata T."/>
            <person name="Lalonde S."/>
            <person name="Li K."/>
            <person name="Li Y."/>
            <person name="Litt A."/>
            <person name="Lyons E."/>
            <person name="Manning G."/>
            <person name="Maruyama T."/>
            <person name="Michael T.P."/>
            <person name="Mikami K."/>
            <person name="Miyazaki S."/>
            <person name="Morinaga S."/>
            <person name="Murata T."/>
            <person name="Mueller-Roeber B."/>
            <person name="Nelson D.R."/>
            <person name="Obara M."/>
            <person name="Oguri Y."/>
            <person name="Olmstead R.G."/>
            <person name="Onodera N."/>
            <person name="Petersen B.L."/>
            <person name="Pils B."/>
            <person name="Prigge M."/>
            <person name="Rensing S.A."/>
            <person name="Riano-Pachon D.M."/>
            <person name="Roberts A.W."/>
            <person name="Sato Y."/>
            <person name="Scheller H.V."/>
            <person name="Schulz B."/>
            <person name="Schulz C."/>
            <person name="Shakirov E.V."/>
            <person name="Shibagaki N."/>
            <person name="Shinohara N."/>
            <person name="Shippen D.E."/>
            <person name="Soerensen I."/>
            <person name="Sotooka R."/>
            <person name="Sugimoto N."/>
            <person name="Sugita M."/>
            <person name="Sumikawa N."/>
            <person name="Tanurdzic M."/>
            <person name="Theissen G."/>
            <person name="Ulvskov P."/>
            <person name="Wakazuki S."/>
            <person name="Weng J.K."/>
            <person name="Willats W.W."/>
            <person name="Wipf D."/>
            <person name="Wolf P.G."/>
            <person name="Yang L."/>
            <person name="Zimmer A.D."/>
            <person name="Zhu Q."/>
            <person name="Mitros T."/>
            <person name="Hellsten U."/>
            <person name="Loque D."/>
            <person name="Otillar R."/>
            <person name="Salamov A."/>
            <person name="Schmutz J."/>
            <person name="Shapiro H."/>
            <person name="Lindquist E."/>
            <person name="Lucas S."/>
            <person name="Rokhsar D."/>
            <person name="Grigoriev I.V."/>
        </authorList>
    </citation>
    <scope>NUCLEOTIDE SEQUENCE [LARGE SCALE GENOMIC DNA]</scope>
</reference>
<dbReference type="EMBL" id="GL377891">
    <property type="protein sequence ID" value="EFJ04402.1"/>
    <property type="molecule type" value="Genomic_DNA"/>
</dbReference>
<dbReference type="KEGG" id="smo:SELMODRAFT_432446"/>
<sequence length="239" mass="27263">MAHRRELAGKSKLVRALAESWERGSLSSVQVPDQLSLRLGRTGQAGPSRPASLLFDSLQERELYLRLVPTNGVTDEDLRYISLLSLRVLQSSQLEELEASPAMMQRPVWLHREGCSKTKDRVLLRLLRDVLHEYKVSGYVFRWKGCVPGANRLLLTARPPESISPHDHALITCMYHGYCWMINTRLPVYKALPDLSYSALRSGPEDQILVAAAENMYMMERIPNYVEVCKRMELLQAKL</sequence>
<accession>D8TG12</accession>
<keyword evidence="2" id="KW-1185">Reference proteome</keyword>
<feature type="non-terminal residue" evidence="1">
    <location>
        <position position="239"/>
    </location>
</feature>
<dbReference type="AlphaFoldDB" id="D8TG12"/>
<dbReference type="Gramene" id="EFJ04402">
    <property type="protein sequence ID" value="EFJ04402"/>
    <property type="gene ID" value="SELMODRAFT_432446"/>
</dbReference>
<evidence type="ECO:0000313" key="2">
    <source>
        <dbReference type="Proteomes" id="UP000001514"/>
    </source>
</evidence>
<proteinExistence type="predicted"/>